<evidence type="ECO:0000313" key="1">
    <source>
        <dbReference type="EMBL" id="RKR71147.1"/>
    </source>
</evidence>
<comment type="caution">
    <text evidence="1">The sequence shown here is derived from an EMBL/GenBank/DDBJ whole genome shotgun (WGS) entry which is preliminary data.</text>
</comment>
<sequence>MYLWGTTLIFSLSILLVGCDAKDRCLDQGGSYDEISQQCNK</sequence>
<dbReference type="Proteomes" id="UP000280099">
    <property type="component" value="Unassembled WGS sequence"/>
</dbReference>
<accession>A0A420XFB1</accession>
<proteinExistence type="predicted"/>
<organism evidence="1 2">
    <name type="scientific">Otariodibacter oris</name>
    <dbReference type="NCBI Taxonomy" id="1032623"/>
    <lineage>
        <taxon>Bacteria</taxon>
        <taxon>Pseudomonadati</taxon>
        <taxon>Pseudomonadota</taxon>
        <taxon>Gammaproteobacteria</taxon>
        <taxon>Pasteurellales</taxon>
        <taxon>Pasteurellaceae</taxon>
        <taxon>Otariodibacter</taxon>
    </lineage>
</organism>
<evidence type="ECO:0000313" key="2">
    <source>
        <dbReference type="Proteomes" id="UP000280099"/>
    </source>
</evidence>
<reference evidence="1 2" key="1">
    <citation type="submission" date="2018-10" db="EMBL/GenBank/DDBJ databases">
        <title>Genomic Encyclopedia of Type Strains, Phase IV (KMG-IV): sequencing the most valuable type-strain genomes for metagenomic binning, comparative biology and taxonomic classification.</title>
        <authorList>
            <person name="Goeker M."/>
        </authorList>
    </citation>
    <scope>NUCLEOTIDE SEQUENCE [LARGE SCALE GENOMIC DNA]</scope>
    <source>
        <strain evidence="1 2">DSM 23800</strain>
    </source>
</reference>
<keyword evidence="2" id="KW-1185">Reference proteome</keyword>
<gene>
    <name evidence="1" type="ORF">DES31_1728</name>
</gene>
<name>A0A420XFB1_9PAST</name>
<dbReference type="EMBL" id="RBJC01000009">
    <property type="protein sequence ID" value="RKR71147.1"/>
    <property type="molecule type" value="Genomic_DNA"/>
</dbReference>
<dbReference type="AlphaFoldDB" id="A0A420XFB1"/>
<protein>
    <submittedName>
        <fullName evidence="1">Uncharacterized protein</fullName>
    </submittedName>
</protein>
<dbReference type="RefSeq" id="WP_257792059.1">
    <property type="nucleotide sequence ID" value="NZ_CP016604.1"/>
</dbReference>